<sequence length="394" mass="45203">MKKLLGSLLAGTILFGNISPLIACKTAQEKSLNFDLTQINETVFQNYQWTVDQMLGSELGGFQTLRSTVLKIIQINFKEIDLFKINVDIYYGYHTTPNPDYLIDFSVVRNLLPITYFSIHITPNNYGHYQKEKWITINTNVDLTELNILKNSVLFYSNNPVPMDNAKLMAGFIQNVNNILQTEEGYEEIVTYYRKKEMWNDNNPLPVGFFNLEINAKKDNSNFIKFDAPKAMLIFNPTVIESNYKVMLESKGFGFYEKPEFLSVWNVAIESNDFNAKDWRNIDWKPIANKTYDGTTTIAEVINDVTDYLIKWSAHVHNSHFMQATDVNVVLKKGAQPNDLDLWPPTTQLKNLWKSADHGGLPYVFAWFKSSNKNYLKINHAAGTVGTHVSFKIA</sequence>
<organism evidence="1 2">
    <name type="scientific">Spiroplasma melliferum KC3</name>
    <dbReference type="NCBI Taxonomy" id="570509"/>
    <lineage>
        <taxon>Bacteria</taxon>
        <taxon>Bacillati</taxon>
        <taxon>Mycoplasmatota</taxon>
        <taxon>Mollicutes</taxon>
        <taxon>Entomoplasmatales</taxon>
        <taxon>Spiroplasmataceae</taxon>
        <taxon>Spiroplasma</taxon>
    </lineage>
</organism>
<accession>A0AAI9T3Q9</accession>
<protein>
    <submittedName>
        <fullName evidence="1">Uncharacterized protein</fullName>
    </submittedName>
</protein>
<dbReference type="AlphaFoldDB" id="A0AAI9T3Q9"/>
<proteinExistence type="predicted"/>
<reference evidence="1 2" key="1">
    <citation type="journal article" date="2012" name="J. Proteome Res.">
        <title>Application of Spiroplasma melliferum proteogenomic profiling for the discovery of virulence factors and pathogenicity mechanisms in host-associated spiroplasmas.</title>
        <authorList>
            <person name="Alexeev D."/>
            <person name="Kostrjukova E."/>
            <person name="Aliper A."/>
            <person name="Popenko A."/>
            <person name="Bazaleev N."/>
            <person name="Tyakht A."/>
            <person name="Selezneva O."/>
            <person name="Akopian T."/>
            <person name="Prichodko E."/>
            <person name="Kondratov I."/>
            <person name="Chukin M."/>
            <person name="Demina I."/>
            <person name="Galyamina M."/>
            <person name="Kamashev D."/>
            <person name="Vanyushkina A."/>
            <person name="Ladygina V."/>
            <person name="Levitskii S."/>
            <person name="Lazarev V."/>
            <person name="Govorun V."/>
        </authorList>
    </citation>
    <scope>NUCLEOTIDE SEQUENCE [LARGE SCALE GENOMIC DNA]</scope>
    <source>
        <strain evidence="1 2">KC3</strain>
    </source>
</reference>
<evidence type="ECO:0000313" key="2">
    <source>
        <dbReference type="Proteomes" id="UP000004057"/>
    </source>
</evidence>
<gene>
    <name evidence="1" type="ORF">SPM_002200</name>
</gene>
<name>A0AAI9T3Q9_SPIME</name>
<comment type="caution">
    <text evidence="1">The sequence shown here is derived from an EMBL/GenBank/DDBJ whole genome shotgun (WGS) entry which is preliminary data.</text>
</comment>
<dbReference type="RefSeq" id="WP_004027975.1">
    <property type="nucleotide sequence ID" value="NZ_AGBZ02000001.1"/>
</dbReference>
<dbReference type="EMBL" id="AGBZ02000001">
    <property type="protein sequence ID" value="KAI92839.1"/>
    <property type="molecule type" value="Genomic_DNA"/>
</dbReference>
<dbReference type="Proteomes" id="UP000004057">
    <property type="component" value="Unassembled WGS sequence"/>
</dbReference>
<evidence type="ECO:0000313" key="1">
    <source>
        <dbReference type="EMBL" id="KAI92839.1"/>
    </source>
</evidence>